<keyword evidence="6" id="KW-0503">Monooxygenase</keyword>
<dbReference type="GO" id="GO:0020037">
    <property type="term" value="F:heme binding"/>
    <property type="evidence" value="ECO:0007669"/>
    <property type="project" value="InterPro"/>
</dbReference>
<keyword evidence="9" id="KW-1185">Reference proteome</keyword>
<evidence type="ECO:0000256" key="6">
    <source>
        <dbReference type="ARBA" id="ARBA00023033"/>
    </source>
</evidence>
<evidence type="ECO:0000313" key="9">
    <source>
        <dbReference type="Proteomes" id="UP001174934"/>
    </source>
</evidence>
<reference evidence="8" key="1">
    <citation type="submission" date="2023-06" db="EMBL/GenBank/DDBJ databases">
        <title>Genome-scale phylogeny and comparative genomics of the fungal order Sordariales.</title>
        <authorList>
            <consortium name="Lawrence Berkeley National Laboratory"/>
            <person name="Hensen N."/>
            <person name="Bonometti L."/>
            <person name="Westerberg I."/>
            <person name="Brannstrom I.O."/>
            <person name="Guillou S."/>
            <person name="Cros-Aarteil S."/>
            <person name="Calhoun S."/>
            <person name="Haridas S."/>
            <person name="Kuo A."/>
            <person name="Mondo S."/>
            <person name="Pangilinan J."/>
            <person name="Riley R."/>
            <person name="LaButti K."/>
            <person name="Andreopoulos B."/>
            <person name="Lipzen A."/>
            <person name="Chen C."/>
            <person name="Yanf M."/>
            <person name="Daum C."/>
            <person name="Ng V."/>
            <person name="Clum A."/>
            <person name="Steindorff A."/>
            <person name="Ohm R."/>
            <person name="Martin F."/>
            <person name="Silar P."/>
            <person name="Natvig D."/>
            <person name="Lalanne C."/>
            <person name="Gautier V."/>
            <person name="Ament-velasquez S.L."/>
            <person name="Kruys A."/>
            <person name="Hutchinson M.I."/>
            <person name="Powell A.J."/>
            <person name="Barry K."/>
            <person name="Miller A.N."/>
            <person name="Grigoriev I.V."/>
            <person name="Debuchy R."/>
            <person name="Gladieux P."/>
            <person name="Thoren M.H."/>
            <person name="Johannesson H."/>
        </authorList>
    </citation>
    <scope>NUCLEOTIDE SEQUENCE</scope>
    <source>
        <strain evidence="8">SMH3391-2</strain>
    </source>
</reference>
<evidence type="ECO:0000313" key="8">
    <source>
        <dbReference type="EMBL" id="KAK0616095.1"/>
    </source>
</evidence>
<dbReference type="Pfam" id="PF00067">
    <property type="entry name" value="p450"/>
    <property type="match status" value="1"/>
</dbReference>
<proteinExistence type="inferred from homology"/>
<feature type="binding site" description="axial binding residue" evidence="7">
    <location>
        <position position="443"/>
    </location>
    <ligand>
        <name>heme</name>
        <dbReference type="ChEBI" id="CHEBI:30413"/>
    </ligand>
    <ligandPart>
        <name>Fe</name>
        <dbReference type="ChEBI" id="CHEBI:18248"/>
    </ligandPart>
</feature>
<evidence type="ECO:0000256" key="4">
    <source>
        <dbReference type="ARBA" id="ARBA00022723"/>
    </source>
</evidence>
<evidence type="ECO:0000256" key="3">
    <source>
        <dbReference type="ARBA" id="ARBA00022617"/>
    </source>
</evidence>
<dbReference type="GO" id="GO:0016705">
    <property type="term" value="F:oxidoreductase activity, acting on paired donors, with incorporation or reduction of molecular oxygen"/>
    <property type="evidence" value="ECO:0007669"/>
    <property type="project" value="InterPro"/>
</dbReference>
<dbReference type="Proteomes" id="UP001174934">
    <property type="component" value="Unassembled WGS sequence"/>
</dbReference>
<evidence type="ECO:0000256" key="5">
    <source>
        <dbReference type="ARBA" id="ARBA00023004"/>
    </source>
</evidence>
<comment type="similarity">
    <text evidence="2">Belongs to the cytochrome P450 family.</text>
</comment>
<evidence type="ECO:0000256" key="7">
    <source>
        <dbReference type="PIRSR" id="PIRSR602403-1"/>
    </source>
</evidence>
<dbReference type="InterPro" id="IPR036396">
    <property type="entry name" value="Cyt_P450_sf"/>
</dbReference>
<dbReference type="InterPro" id="IPR001128">
    <property type="entry name" value="Cyt_P450"/>
</dbReference>
<dbReference type="PANTHER" id="PTHR24304:SF2">
    <property type="entry name" value="24-HYDROXYCHOLESTEROL 7-ALPHA-HYDROXYLASE"/>
    <property type="match status" value="1"/>
</dbReference>
<protein>
    <submittedName>
        <fullName evidence="8">Cytochrome p450</fullName>
    </submittedName>
</protein>
<evidence type="ECO:0000256" key="1">
    <source>
        <dbReference type="ARBA" id="ARBA00001971"/>
    </source>
</evidence>
<comment type="cofactor">
    <cofactor evidence="1 7">
        <name>heme</name>
        <dbReference type="ChEBI" id="CHEBI:30413"/>
    </cofactor>
</comment>
<keyword evidence="5 7" id="KW-0408">Iron</keyword>
<gene>
    <name evidence="8" type="ORF">B0T17DRAFT_592708</name>
</gene>
<keyword evidence="3 7" id="KW-0349">Heme</keyword>
<keyword evidence="4 7" id="KW-0479">Metal-binding</keyword>
<dbReference type="CDD" id="cd11040">
    <property type="entry name" value="CYP7_CYP8-like"/>
    <property type="match status" value="1"/>
</dbReference>
<dbReference type="Gene3D" id="1.10.630.10">
    <property type="entry name" value="Cytochrome P450"/>
    <property type="match status" value="1"/>
</dbReference>
<dbReference type="AlphaFoldDB" id="A0AA39WIS9"/>
<dbReference type="PRINTS" id="PR00465">
    <property type="entry name" value="EP450IV"/>
</dbReference>
<keyword evidence="6" id="KW-0560">Oxidoreductase</keyword>
<dbReference type="GO" id="GO:0008395">
    <property type="term" value="F:steroid hydroxylase activity"/>
    <property type="evidence" value="ECO:0007669"/>
    <property type="project" value="TreeGrafter"/>
</dbReference>
<dbReference type="SUPFAM" id="SSF48264">
    <property type="entry name" value="Cytochrome P450"/>
    <property type="match status" value="1"/>
</dbReference>
<sequence length="489" mass="55586">MLWRFWRFTVTPILYPDDPKELPYWIPCHGFSFFHNSQTLLARASYFGATKEPFALNVFGSTLYIITDPTHTGEVYKNLDSLSFIEFVQGLFTTNGVSEAGIKAAYMDLPKDKPGFPNPLGQSLGGTLVRQMHIHQLYPGDNLDQLEQRFLDYFNHNVHLSAMRTACAPYATAQTDTFIDIPMMRWCSEYFVRAGGLAYFGPMLSAIDPQLAPTFIAFDDLSWQAIYQYPKLLTRRMRAERDQTQHAFKRYFDLPQSQRTGDAWFTKAMENELRALGVSTDDIAIILLTLHWAINTNTRKTAFWMLTYILHNPHYIPLLRAETAAAFSSSLSLTNPAHLHDSCPLLEAVWFETLRLASNAASVRRVAADTRIGNNNNNNNNNKTILLRKGNRLMIPYRLLHFDEAVYGPDVHAFCPERFLGKENEGLTRGASWRPFGGGKTMCSGRHVAKRATLMFLAMVVTRPVLGVMAVKDDEDYVVRVEERKVGLS</sequence>
<accession>A0AA39WIS9</accession>
<dbReference type="InterPro" id="IPR050529">
    <property type="entry name" value="CYP450_sterol_14alpha_dmase"/>
</dbReference>
<evidence type="ECO:0000256" key="2">
    <source>
        <dbReference type="ARBA" id="ARBA00010617"/>
    </source>
</evidence>
<name>A0AA39WIS9_9PEZI</name>
<dbReference type="PANTHER" id="PTHR24304">
    <property type="entry name" value="CYTOCHROME P450 FAMILY 7"/>
    <property type="match status" value="1"/>
</dbReference>
<organism evidence="8 9">
    <name type="scientific">Bombardia bombarda</name>
    <dbReference type="NCBI Taxonomy" id="252184"/>
    <lineage>
        <taxon>Eukaryota</taxon>
        <taxon>Fungi</taxon>
        <taxon>Dikarya</taxon>
        <taxon>Ascomycota</taxon>
        <taxon>Pezizomycotina</taxon>
        <taxon>Sordariomycetes</taxon>
        <taxon>Sordariomycetidae</taxon>
        <taxon>Sordariales</taxon>
        <taxon>Lasiosphaeriaceae</taxon>
        <taxon>Bombardia</taxon>
    </lineage>
</organism>
<dbReference type="InterPro" id="IPR002403">
    <property type="entry name" value="Cyt_P450_E_grp-IV"/>
</dbReference>
<dbReference type="GO" id="GO:0005506">
    <property type="term" value="F:iron ion binding"/>
    <property type="evidence" value="ECO:0007669"/>
    <property type="project" value="InterPro"/>
</dbReference>
<dbReference type="EMBL" id="JAULSR010000006">
    <property type="protein sequence ID" value="KAK0616095.1"/>
    <property type="molecule type" value="Genomic_DNA"/>
</dbReference>
<comment type="caution">
    <text evidence="8">The sequence shown here is derived from an EMBL/GenBank/DDBJ whole genome shotgun (WGS) entry which is preliminary data.</text>
</comment>